<keyword evidence="3" id="KW-1185">Reference proteome</keyword>
<gene>
    <name evidence="2" type="ORF">LSALG_LOCUS79</name>
</gene>
<name>A0AA35Y559_LACSI</name>
<dbReference type="Proteomes" id="UP001177003">
    <property type="component" value="Chromosome 0"/>
</dbReference>
<accession>A0AA35Y559</accession>
<proteinExistence type="predicted"/>
<organism evidence="2 3">
    <name type="scientific">Lactuca saligna</name>
    <name type="common">Willowleaf lettuce</name>
    <dbReference type="NCBI Taxonomy" id="75948"/>
    <lineage>
        <taxon>Eukaryota</taxon>
        <taxon>Viridiplantae</taxon>
        <taxon>Streptophyta</taxon>
        <taxon>Embryophyta</taxon>
        <taxon>Tracheophyta</taxon>
        <taxon>Spermatophyta</taxon>
        <taxon>Magnoliopsida</taxon>
        <taxon>eudicotyledons</taxon>
        <taxon>Gunneridae</taxon>
        <taxon>Pentapetalae</taxon>
        <taxon>asterids</taxon>
        <taxon>campanulids</taxon>
        <taxon>Asterales</taxon>
        <taxon>Asteraceae</taxon>
        <taxon>Cichorioideae</taxon>
        <taxon>Cichorieae</taxon>
        <taxon>Lactucinae</taxon>
        <taxon>Lactuca</taxon>
    </lineage>
</organism>
<feature type="region of interest" description="Disordered" evidence="1">
    <location>
        <begin position="127"/>
        <end position="147"/>
    </location>
</feature>
<evidence type="ECO:0000256" key="1">
    <source>
        <dbReference type="SAM" id="MobiDB-lite"/>
    </source>
</evidence>
<protein>
    <submittedName>
        <fullName evidence="2">Uncharacterized protein</fullName>
    </submittedName>
</protein>
<evidence type="ECO:0000313" key="3">
    <source>
        <dbReference type="Proteomes" id="UP001177003"/>
    </source>
</evidence>
<evidence type="ECO:0000313" key="2">
    <source>
        <dbReference type="EMBL" id="CAI9259171.1"/>
    </source>
</evidence>
<dbReference type="AlphaFoldDB" id="A0AA35Y559"/>
<sequence>MEDKVVSLYGSVERFCQRMEVLVEEKKVFEDQADCTDKQLGEEVAKRKSVEDDLGWRAWSLVWRMENREVWEHVVAGKFVLGEAVATTEHIQAMNTVVKAFMETDFASYLRLGELDMAGLRQLCDDSNAEDSQVEGGSSHAGASPSK</sequence>
<reference evidence="2" key="1">
    <citation type="submission" date="2023-04" db="EMBL/GenBank/DDBJ databases">
        <authorList>
            <person name="Vijverberg K."/>
            <person name="Xiong W."/>
            <person name="Schranz E."/>
        </authorList>
    </citation>
    <scope>NUCLEOTIDE SEQUENCE</scope>
</reference>
<dbReference type="EMBL" id="OX465086">
    <property type="protein sequence ID" value="CAI9259171.1"/>
    <property type="molecule type" value="Genomic_DNA"/>
</dbReference>